<protein>
    <recommendedName>
        <fullName evidence="3">Transcriptional regulator</fullName>
    </recommendedName>
</protein>
<evidence type="ECO:0000313" key="1">
    <source>
        <dbReference type="EMBL" id="BDM68015.1"/>
    </source>
</evidence>
<proteinExistence type="predicted"/>
<gene>
    <name evidence="1" type="ORF">HEK616_15020</name>
</gene>
<dbReference type="EMBL" id="AP026073">
    <property type="protein sequence ID" value="BDM68015.1"/>
    <property type="molecule type" value="Genomic_DNA"/>
</dbReference>
<reference evidence="1" key="1">
    <citation type="submission" date="2022-06" db="EMBL/GenBank/DDBJ databases">
        <title>Complete genome sequence of Streptomyces nigrescens HEK616.</title>
        <authorList>
            <person name="Asamizu S."/>
            <person name="Onaka H."/>
        </authorList>
    </citation>
    <scope>NUCLEOTIDE SEQUENCE</scope>
    <source>
        <strain evidence="1">HEK616</strain>
    </source>
</reference>
<accession>A0ABM7ZNT4</accession>
<dbReference type="Gene3D" id="3.10.28.10">
    <property type="entry name" value="Homing endonucleases"/>
    <property type="match status" value="1"/>
</dbReference>
<sequence length="282" mass="32269">MIFTQPGEQFFDPARRGKDRIKLACMYDRSTREQTLALVAQGRSLNSVSKQTGISRYAIRSWRTRVEPLSRATECPRCEPEPRPPAATEAYAYLLGLYLGDGCLSKQPRNRGYALRIACADAWPGLIVACREAVKAVRPMNSVCIIQRQGCVMVTSYSHHWPCLFPQHGPGKKHERRIALAPWQQEIVDDQPWEFIRGLIHSDGCRITNRTTRTVGGERRRYEYPRYFFTNMSADIIRLYTSTLDRVGVEWKPAHQARRAENISVAKRSSVALMDQHIGPKY</sequence>
<evidence type="ECO:0008006" key="3">
    <source>
        <dbReference type="Google" id="ProtNLM"/>
    </source>
</evidence>
<dbReference type="Proteomes" id="UP001059597">
    <property type="component" value="Chromosome"/>
</dbReference>
<organism evidence="1 2">
    <name type="scientific">Streptomyces nigrescens</name>
    <dbReference type="NCBI Taxonomy" id="1920"/>
    <lineage>
        <taxon>Bacteria</taxon>
        <taxon>Bacillati</taxon>
        <taxon>Actinomycetota</taxon>
        <taxon>Actinomycetes</taxon>
        <taxon>Kitasatosporales</taxon>
        <taxon>Streptomycetaceae</taxon>
        <taxon>Streptomyces</taxon>
    </lineage>
</organism>
<name>A0ABM7ZNT4_STRNI</name>
<evidence type="ECO:0000313" key="2">
    <source>
        <dbReference type="Proteomes" id="UP001059597"/>
    </source>
</evidence>
<dbReference type="InterPro" id="IPR027434">
    <property type="entry name" value="Homing_endonucl"/>
</dbReference>
<keyword evidence="2" id="KW-1185">Reference proteome</keyword>